<dbReference type="EMBL" id="JASSZA010000001">
    <property type="protein sequence ID" value="KAK2120954.1"/>
    <property type="molecule type" value="Genomic_DNA"/>
</dbReference>
<comment type="caution">
    <text evidence="2">The sequence shown here is derived from an EMBL/GenBank/DDBJ whole genome shotgun (WGS) entry which is preliminary data.</text>
</comment>
<sequence length="104" mass="10991">MEAERGPERPPTERSSPGPTPEEGARSLAEFAALHGPALRASGVPERYWGGLLHKLEHEVRGRAAGTCGGRGQERALQGGGSLAEPPLPRPGQFWSGVELGTEE</sequence>
<dbReference type="Proteomes" id="UP001266305">
    <property type="component" value="Unassembled WGS sequence"/>
</dbReference>
<proteinExistence type="predicted"/>
<keyword evidence="3" id="KW-1185">Reference proteome</keyword>
<feature type="region of interest" description="Disordered" evidence="1">
    <location>
        <begin position="65"/>
        <end position="104"/>
    </location>
</feature>
<name>A0ABQ9WJ46_SAGOE</name>
<accession>A0ABQ9WJ46</accession>
<organism evidence="2 3">
    <name type="scientific">Saguinus oedipus</name>
    <name type="common">Cotton-top tamarin</name>
    <name type="synonym">Oedipomidas oedipus</name>
    <dbReference type="NCBI Taxonomy" id="9490"/>
    <lineage>
        <taxon>Eukaryota</taxon>
        <taxon>Metazoa</taxon>
        <taxon>Chordata</taxon>
        <taxon>Craniata</taxon>
        <taxon>Vertebrata</taxon>
        <taxon>Euteleostomi</taxon>
        <taxon>Mammalia</taxon>
        <taxon>Eutheria</taxon>
        <taxon>Euarchontoglires</taxon>
        <taxon>Primates</taxon>
        <taxon>Haplorrhini</taxon>
        <taxon>Platyrrhini</taxon>
        <taxon>Cebidae</taxon>
        <taxon>Callitrichinae</taxon>
        <taxon>Saguinus</taxon>
    </lineage>
</organism>
<gene>
    <name evidence="2" type="ORF">P7K49_002340</name>
</gene>
<reference evidence="2 3" key="1">
    <citation type="submission" date="2023-05" db="EMBL/GenBank/DDBJ databases">
        <title>B98-5 Cell Line De Novo Hybrid Assembly: An Optical Mapping Approach.</title>
        <authorList>
            <person name="Kananen K."/>
            <person name="Auerbach J.A."/>
            <person name="Kautto E."/>
            <person name="Blachly J.S."/>
        </authorList>
    </citation>
    <scope>NUCLEOTIDE SEQUENCE [LARGE SCALE GENOMIC DNA]</scope>
    <source>
        <strain evidence="2">B95-8</strain>
        <tissue evidence="2">Cell line</tissue>
    </source>
</reference>
<evidence type="ECO:0000256" key="1">
    <source>
        <dbReference type="SAM" id="MobiDB-lite"/>
    </source>
</evidence>
<feature type="compositionally biased region" description="Basic and acidic residues" evidence="1">
    <location>
        <begin position="1"/>
        <end position="12"/>
    </location>
</feature>
<evidence type="ECO:0000313" key="2">
    <source>
        <dbReference type="EMBL" id="KAK2120954.1"/>
    </source>
</evidence>
<evidence type="ECO:0000313" key="3">
    <source>
        <dbReference type="Proteomes" id="UP001266305"/>
    </source>
</evidence>
<feature type="region of interest" description="Disordered" evidence="1">
    <location>
        <begin position="1"/>
        <end position="26"/>
    </location>
</feature>
<protein>
    <submittedName>
        <fullName evidence="2">Uncharacterized protein</fullName>
    </submittedName>
</protein>